<sequence length="214" mass="24015">MDSSPERFLSIYSPKSDSLSFFIENNALLNYEKNRFKSFCENEATSIEYASYKFIDEESDVENGNDSSAEEDSTVIVSDDDIENDFWKCSPEDQSSEHDRSIKSMISNLNESYYLGADNLASPCSGCLSGNVSLCRHIPETSAASESVDRKSYVLGKLGKFKDITCKSVVSIIKMSNNVEFKAAILKIAGVNTTEEFPEKLEEALRKDIENRFH</sequence>
<dbReference type="AlphaFoldDB" id="A0A0V0RQS2"/>
<dbReference type="OrthoDB" id="5915482at2759"/>
<reference evidence="1 2" key="1">
    <citation type="submission" date="2015-01" db="EMBL/GenBank/DDBJ databases">
        <title>Evolution of Trichinella species and genotypes.</title>
        <authorList>
            <person name="Korhonen P.K."/>
            <person name="Edoardo P."/>
            <person name="Giuseppe L.R."/>
            <person name="Gasser R.B."/>
        </authorList>
    </citation>
    <scope>NUCLEOTIDE SEQUENCE [LARGE SCALE GENOMIC DNA]</scope>
    <source>
        <strain evidence="1">ISS37</strain>
    </source>
</reference>
<accession>A0A0V0RQS2</accession>
<name>A0A0V0RQS2_9BILA</name>
<comment type="caution">
    <text evidence="1">The sequence shown here is derived from an EMBL/GenBank/DDBJ whole genome shotgun (WGS) entry which is preliminary data.</text>
</comment>
<protein>
    <submittedName>
        <fullName evidence="1">Uncharacterized protein</fullName>
    </submittedName>
</protein>
<keyword evidence="2" id="KW-1185">Reference proteome</keyword>
<evidence type="ECO:0000313" key="2">
    <source>
        <dbReference type="Proteomes" id="UP000054630"/>
    </source>
</evidence>
<dbReference type="EMBL" id="JYDL01000099">
    <property type="protein sequence ID" value="KRX16825.1"/>
    <property type="molecule type" value="Genomic_DNA"/>
</dbReference>
<dbReference type="Proteomes" id="UP000054630">
    <property type="component" value="Unassembled WGS sequence"/>
</dbReference>
<evidence type="ECO:0000313" key="1">
    <source>
        <dbReference type="EMBL" id="KRX16825.1"/>
    </source>
</evidence>
<organism evidence="1 2">
    <name type="scientific">Trichinella nelsoni</name>
    <dbReference type="NCBI Taxonomy" id="6336"/>
    <lineage>
        <taxon>Eukaryota</taxon>
        <taxon>Metazoa</taxon>
        <taxon>Ecdysozoa</taxon>
        <taxon>Nematoda</taxon>
        <taxon>Enoplea</taxon>
        <taxon>Dorylaimia</taxon>
        <taxon>Trichinellida</taxon>
        <taxon>Trichinellidae</taxon>
        <taxon>Trichinella</taxon>
    </lineage>
</organism>
<proteinExistence type="predicted"/>
<gene>
    <name evidence="1" type="ORF">T07_6849</name>
</gene>